<dbReference type="GO" id="GO:0042918">
    <property type="term" value="P:alkanesulfonate transmembrane transport"/>
    <property type="evidence" value="ECO:0007669"/>
    <property type="project" value="UniProtKB-ARBA"/>
</dbReference>
<dbReference type="Proteomes" id="UP000244928">
    <property type="component" value="Chromosome"/>
</dbReference>
<evidence type="ECO:0000256" key="8">
    <source>
        <dbReference type="SAM" id="MobiDB-lite"/>
    </source>
</evidence>
<feature type="transmembrane region" description="Helical" evidence="7">
    <location>
        <begin position="279"/>
        <end position="301"/>
    </location>
</feature>
<evidence type="ECO:0000256" key="4">
    <source>
        <dbReference type="ARBA" id="ARBA00022692"/>
    </source>
</evidence>
<evidence type="ECO:0000256" key="3">
    <source>
        <dbReference type="ARBA" id="ARBA00022475"/>
    </source>
</evidence>
<feature type="compositionally biased region" description="Low complexity" evidence="8">
    <location>
        <begin position="1"/>
        <end position="19"/>
    </location>
</feature>
<feature type="transmembrane region" description="Helical" evidence="7">
    <location>
        <begin position="227"/>
        <end position="251"/>
    </location>
</feature>
<dbReference type="GO" id="GO:0010438">
    <property type="term" value="P:cellular response to sulfur starvation"/>
    <property type="evidence" value="ECO:0007669"/>
    <property type="project" value="TreeGrafter"/>
</dbReference>
<dbReference type="PANTHER" id="PTHR30151:SF25">
    <property type="entry name" value="TAURINE TRANSPORT SYSTEM PERMEASE PROTEIN TAUC"/>
    <property type="match status" value="1"/>
</dbReference>
<comment type="subcellular location">
    <subcellularLocation>
        <location evidence="1 7">Cell membrane</location>
        <topology evidence="1 7">Multi-pass membrane protein</topology>
    </subcellularLocation>
</comment>
<organism evidence="10 11">
    <name type="scientific">Dietzia lutea</name>
    <dbReference type="NCBI Taxonomy" id="546160"/>
    <lineage>
        <taxon>Bacteria</taxon>
        <taxon>Bacillati</taxon>
        <taxon>Actinomycetota</taxon>
        <taxon>Actinomycetes</taxon>
        <taxon>Mycobacteriales</taxon>
        <taxon>Dietziaceae</taxon>
        <taxon>Dietzia</taxon>
    </lineage>
</organism>
<dbReference type="GO" id="GO:0005886">
    <property type="term" value="C:plasma membrane"/>
    <property type="evidence" value="ECO:0007669"/>
    <property type="project" value="UniProtKB-SubCell"/>
</dbReference>
<comment type="similarity">
    <text evidence="7">Belongs to the binding-protein-dependent transport system permease family.</text>
</comment>
<dbReference type="Pfam" id="PF00528">
    <property type="entry name" value="BPD_transp_1"/>
    <property type="match status" value="1"/>
</dbReference>
<reference evidence="10 11" key="1">
    <citation type="submission" date="2016-04" db="EMBL/GenBank/DDBJ databases">
        <title>Complete genome sequence of Dietzia lutea YIM 80766T, a strain isolated from desert soil in Egypt.</title>
        <authorList>
            <person name="Zhao J."/>
            <person name="Hu B."/>
            <person name="Geng S."/>
            <person name="Nie Y."/>
            <person name="Tang Y."/>
        </authorList>
    </citation>
    <scope>NUCLEOTIDE SEQUENCE [LARGE SCALE GENOMIC DNA]</scope>
    <source>
        <strain evidence="10 11">YIM 80766</strain>
    </source>
</reference>
<evidence type="ECO:0000256" key="6">
    <source>
        <dbReference type="ARBA" id="ARBA00023136"/>
    </source>
</evidence>
<protein>
    <submittedName>
        <fullName evidence="10">ABC transporter permease</fullName>
    </submittedName>
</protein>
<keyword evidence="4 7" id="KW-0812">Transmembrane</keyword>
<keyword evidence="2 7" id="KW-0813">Transport</keyword>
<accession>A0A2S1R7Y2</accession>
<name>A0A2S1R7Y2_9ACTN</name>
<dbReference type="InterPro" id="IPR000515">
    <property type="entry name" value="MetI-like"/>
</dbReference>
<dbReference type="Gene3D" id="1.10.3720.10">
    <property type="entry name" value="MetI-like"/>
    <property type="match status" value="1"/>
</dbReference>
<keyword evidence="11" id="KW-1185">Reference proteome</keyword>
<dbReference type="RefSeq" id="WP_327512784.1">
    <property type="nucleotide sequence ID" value="NZ_CP015449.1"/>
</dbReference>
<dbReference type="KEGG" id="dlu:A6035_09800"/>
<keyword evidence="5 7" id="KW-1133">Transmembrane helix</keyword>
<dbReference type="CDD" id="cd06261">
    <property type="entry name" value="TM_PBP2"/>
    <property type="match status" value="1"/>
</dbReference>
<sequence>MTRTDPTPDPGTDPVAADPMIAGPGAPETGATSAAADRASDEPAVPSVRRGRRGTGGGGLAARWGAGLVGLLLGLAVWALLTSGLVTDDPVIGGMSPAETWSGFGDLLDRGVLLSDAAVSLYRLVAGLAVAALLGVPLGLWLGLRRRAEAVAGPLVQFLRMISPLSWAPVAIAVFGIGNEPVIFLVAAAAIWPIMLSTSSGVHAMDPGYIDVARTMGASGWERLTRVVIPAVRPAILGGIRLALGTAWIVLVPAEMLGVRSGLGYQILNARDQLAYDQVMAVILVIGVLGFALDSLSRLILRERTAR</sequence>
<feature type="transmembrane region" description="Helical" evidence="7">
    <location>
        <begin position="183"/>
        <end position="206"/>
    </location>
</feature>
<evidence type="ECO:0000256" key="7">
    <source>
        <dbReference type="RuleBase" id="RU363032"/>
    </source>
</evidence>
<dbReference type="AlphaFoldDB" id="A0A2S1R7Y2"/>
<dbReference type="PROSITE" id="PS50928">
    <property type="entry name" value="ABC_TM1"/>
    <property type="match status" value="1"/>
</dbReference>
<evidence type="ECO:0000313" key="10">
    <source>
        <dbReference type="EMBL" id="AWH92409.1"/>
    </source>
</evidence>
<proteinExistence type="inferred from homology"/>
<feature type="transmembrane region" description="Helical" evidence="7">
    <location>
        <begin position="60"/>
        <end position="81"/>
    </location>
</feature>
<evidence type="ECO:0000313" key="11">
    <source>
        <dbReference type="Proteomes" id="UP000244928"/>
    </source>
</evidence>
<feature type="transmembrane region" description="Helical" evidence="7">
    <location>
        <begin position="121"/>
        <end position="143"/>
    </location>
</feature>
<keyword evidence="6 7" id="KW-0472">Membrane</keyword>
<dbReference type="EMBL" id="CP015449">
    <property type="protein sequence ID" value="AWH92409.1"/>
    <property type="molecule type" value="Genomic_DNA"/>
</dbReference>
<gene>
    <name evidence="10" type="ORF">A6035_09800</name>
</gene>
<evidence type="ECO:0000259" key="9">
    <source>
        <dbReference type="PROSITE" id="PS50928"/>
    </source>
</evidence>
<evidence type="ECO:0000256" key="2">
    <source>
        <dbReference type="ARBA" id="ARBA00022448"/>
    </source>
</evidence>
<evidence type="ECO:0000256" key="5">
    <source>
        <dbReference type="ARBA" id="ARBA00022989"/>
    </source>
</evidence>
<evidence type="ECO:0000256" key="1">
    <source>
        <dbReference type="ARBA" id="ARBA00004651"/>
    </source>
</evidence>
<feature type="region of interest" description="Disordered" evidence="8">
    <location>
        <begin position="1"/>
        <end position="59"/>
    </location>
</feature>
<dbReference type="FunFam" id="1.10.3720.10:FF:000003">
    <property type="entry name" value="Aliphatic sulfonate ABC transporter permease"/>
    <property type="match status" value="1"/>
</dbReference>
<dbReference type="PANTHER" id="PTHR30151">
    <property type="entry name" value="ALKANE SULFONATE ABC TRANSPORTER-RELATED, MEMBRANE SUBUNIT"/>
    <property type="match status" value="1"/>
</dbReference>
<keyword evidence="3" id="KW-1003">Cell membrane</keyword>
<dbReference type="SUPFAM" id="SSF161098">
    <property type="entry name" value="MetI-like"/>
    <property type="match status" value="1"/>
</dbReference>
<feature type="transmembrane region" description="Helical" evidence="7">
    <location>
        <begin position="155"/>
        <end position="177"/>
    </location>
</feature>
<dbReference type="InterPro" id="IPR035906">
    <property type="entry name" value="MetI-like_sf"/>
</dbReference>
<feature type="domain" description="ABC transmembrane type-1" evidence="9">
    <location>
        <begin position="117"/>
        <end position="297"/>
    </location>
</feature>